<evidence type="ECO:0000256" key="4">
    <source>
        <dbReference type="ARBA" id="ARBA00023161"/>
    </source>
</evidence>
<dbReference type="GeneID" id="108435471"/>
<name>A0AAR2J1W3_PYGNA</name>
<dbReference type="RefSeq" id="XP_017566820.1">
    <property type="nucleotide sequence ID" value="XM_017711331.2"/>
</dbReference>
<reference evidence="9 10" key="1">
    <citation type="submission" date="2020-10" db="EMBL/GenBank/DDBJ databases">
        <title>Pygocentrus nattereri (red-bellied piranha) genome, fPygNat1, primary haplotype.</title>
        <authorList>
            <person name="Myers G."/>
            <person name="Meyer A."/>
            <person name="Karagic N."/>
            <person name="Pippel M."/>
            <person name="Winkler S."/>
            <person name="Tracey A."/>
            <person name="Wood J."/>
            <person name="Formenti G."/>
            <person name="Howe K."/>
            <person name="Fedrigo O."/>
            <person name="Jarvis E.D."/>
        </authorList>
    </citation>
    <scope>NUCLEOTIDE SEQUENCE [LARGE SCALE GENOMIC DNA]</scope>
</reference>
<organism evidence="9 10">
    <name type="scientific">Pygocentrus nattereri</name>
    <name type="common">Red-bellied piranha</name>
    <dbReference type="NCBI Taxonomy" id="42514"/>
    <lineage>
        <taxon>Eukaryota</taxon>
        <taxon>Metazoa</taxon>
        <taxon>Chordata</taxon>
        <taxon>Craniata</taxon>
        <taxon>Vertebrata</taxon>
        <taxon>Euteleostomi</taxon>
        <taxon>Actinopterygii</taxon>
        <taxon>Neopterygii</taxon>
        <taxon>Teleostei</taxon>
        <taxon>Ostariophysi</taxon>
        <taxon>Characiformes</taxon>
        <taxon>Characoidei</taxon>
        <taxon>Pygocentrus</taxon>
    </lineage>
</organism>
<feature type="compositionally biased region" description="Polar residues" evidence="7">
    <location>
        <begin position="54"/>
        <end position="63"/>
    </location>
</feature>
<keyword evidence="10" id="KW-1185">Reference proteome</keyword>
<evidence type="ECO:0000259" key="8">
    <source>
        <dbReference type="SMART" id="SM00543"/>
    </source>
</evidence>
<feature type="region of interest" description="Disordered" evidence="7">
    <location>
        <begin position="225"/>
        <end position="374"/>
    </location>
</feature>
<feature type="compositionally biased region" description="Low complexity" evidence="7">
    <location>
        <begin position="252"/>
        <end position="276"/>
    </location>
</feature>
<feature type="compositionally biased region" description="Basic residues" evidence="7">
    <location>
        <begin position="225"/>
        <end position="238"/>
    </location>
</feature>
<dbReference type="GO" id="GO:0006446">
    <property type="term" value="P:regulation of translational initiation"/>
    <property type="evidence" value="ECO:0007669"/>
    <property type="project" value="TreeGrafter"/>
</dbReference>
<evidence type="ECO:0000256" key="5">
    <source>
        <dbReference type="ARBA" id="ARBA00061426"/>
    </source>
</evidence>
<dbReference type="PANTHER" id="PTHR23254:SF16">
    <property type="entry name" value="CBP80_20-DEPENDENT TRANSLATION INITIATION FACTOR"/>
    <property type="match status" value="1"/>
</dbReference>
<dbReference type="GeneTree" id="ENSGT00940000153432"/>
<dbReference type="Gene3D" id="1.25.40.180">
    <property type="match status" value="1"/>
</dbReference>
<dbReference type="GO" id="GO:0008494">
    <property type="term" value="F:translation activator activity"/>
    <property type="evidence" value="ECO:0007669"/>
    <property type="project" value="TreeGrafter"/>
</dbReference>
<keyword evidence="2" id="KW-0963">Cytoplasm</keyword>
<evidence type="ECO:0000313" key="9">
    <source>
        <dbReference type="Ensembl" id="ENSPNAP00000044307.1"/>
    </source>
</evidence>
<dbReference type="Ensembl" id="ENSPNAT00000048008.1">
    <property type="protein sequence ID" value="ENSPNAP00000044307.1"/>
    <property type="gene ID" value="ENSPNAG00000029174.2"/>
</dbReference>
<feature type="region of interest" description="Disordered" evidence="7">
    <location>
        <begin position="42"/>
        <end position="129"/>
    </location>
</feature>
<accession>A0AAR2J1W3</accession>
<dbReference type="InterPro" id="IPR003890">
    <property type="entry name" value="MIF4G-like_typ-3"/>
</dbReference>
<evidence type="ECO:0000256" key="2">
    <source>
        <dbReference type="ARBA" id="ARBA00022490"/>
    </source>
</evidence>
<dbReference type="GO" id="GO:0000184">
    <property type="term" value="P:nuclear-transcribed mRNA catabolic process, nonsense-mediated decay"/>
    <property type="evidence" value="ECO:0007669"/>
    <property type="project" value="UniProtKB-KW"/>
</dbReference>
<feature type="compositionally biased region" description="Basic and acidic residues" evidence="7">
    <location>
        <begin position="327"/>
        <end position="360"/>
    </location>
</feature>
<evidence type="ECO:0000256" key="7">
    <source>
        <dbReference type="SAM" id="MobiDB-lite"/>
    </source>
</evidence>
<proteinExistence type="inferred from homology"/>
<comment type="subcellular location">
    <subcellularLocation>
        <location evidence="1">Cytoplasm</location>
        <location evidence="1">Perinuclear region</location>
    </subcellularLocation>
</comment>
<dbReference type="GO" id="GO:0005829">
    <property type="term" value="C:cytosol"/>
    <property type="evidence" value="ECO:0007669"/>
    <property type="project" value="TreeGrafter"/>
</dbReference>
<dbReference type="CTD" id="9811"/>
<dbReference type="AlphaFoldDB" id="A0AAR2J1W3"/>
<dbReference type="SMART" id="SM00543">
    <property type="entry name" value="MIF4G"/>
    <property type="match status" value="1"/>
</dbReference>
<evidence type="ECO:0000313" key="10">
    <source>
        <dbReference type="Proteomes" id="UP001501920"/>
    </source>
</evidence>
<evidence type="ECO:0000256" key="6">
    <source>
        <dbReference type="ARBA" id="ARBA00074443"/>
    </source>
</evidence>
<feature type="compositionally biased region" description="Low complexity" evidence="7">
    <location>
        <begin position="71"/>
        <end position="81"/>
    </location>
</feature>
<dbReference type="FunFam" id="1.25.40.180:FF:000019">
    <property type="entry name" value="CBP80/20-dependent translation initiation factor isoform X2"/>
    <property type="match status" value="1"/>
</dbReference>
<gene>
    <name evidence="9" type="primary">CTIF</name>
</gene>
<dbReference type="GO" id="GO:0003723">
    <property type="term" value="F:RNA binding"/>
    <property type="evidence" value="ECO:0007669"/>
    <property type="project" value="InterPro"/>
</dbReference>
<feature type="compositionally biased region" description="Low complexity" evidence="7">
    <location>
        <begin position="90"/>
        <end position="118"/>
    </location>
</feature>
<comment type="similarity">
    <text evidence="5">Belongs to the CTIF family.</text>
</comment>
<evidence type="ECO:0000256" key="3">
    <source>
        <dbReference type="ARBA" id="ARBA00022845"/>
    </source>
</evidence>
<dbReference type="PANTHER" id="PTHR23254">
    <property type="entry name" value="EIF4G DOMAIN PROTEIN"/>
    <property type="match status" value="1"/>
</dbReference>
<dbReference type="SUPFAM" id="SSF48371">
    <property type="entry name" value="ARM repeat"/>
    <property type="match status" value="1"/>
</dbReference>
<evidence type="ECO:0000256" key="1">
    <source>
        <dbReference type="ARBA" id="ARBA00004556"/>
    </source>
</evidence>
<keyword evidence="3" id="KW-0810">Translation regulation</keyword>
<protein>
    <recommendedName>
        <fullName evidence="6">CBP80/20-dependent translation initiation factor</fullName>
    </recommendedName>
</protein>
<dbReference type="Pfam" id="PF02854">
    <property type="entry name" value="MIF4G"/>
    <property type="match status" value="1"/>
</dbReference>
<dbReference type="InterPro" id="IPR051367">
    <property type="entry name" value="mRNA_TranslReg/HistoneTransl"/>
</dbReference>
<dbReference type="Proteomes" id="UP001501920">
    <property type="component" value="Chromosome 16"/>
</dbReference>
<dbReference type="InterPro" id="IPR016024">
    <property type="entry name" value="ARM-type_fold"/>
</dbReference>
<reference evidence="9" key="3">
    <citation type="submission" date="2025-09" db="UniProtKB">
        <authorList>
            <consortium name="Ensembl"/>
        </authorList>
    </citation>
    <scope>IDENTIFICATION</scope>
</reference>
<reference evidence="9" key="2">
    <citation type="submission" date="2025-08" db="UniProtKB">
        <authorList>
            <consortium name="Ensembl"/>
        </authorList>
    </citation>
    <scope>IDENTIFICATION</scope>
</reference>
<feature type="domain" description="MIF4G" evidence="8">
    <location>
        <begin position="398"/>
        <end position="599"/>
    </location>
</feature>
<sequence length="620" mass="69588">MESSSVASASSEAGSTRSQEIEELERFIDSYVLEYQVQGLLSDKNENDPDGEKTQSNISQWTEDCSDKVDGSWSSSRGRGSSKPDEWEHSSNGSTGSRPSSGSRPGSGSRSGSRGRNNQFCAPSKNGNRDGSFDILGTDIWAANTMDSHGGATWDLQPEKLDFSQFHRKQFRGTPKHLPHIDREGMMKGKFDDDGIDLNDMEKFLPGLPVFPPLPNEAEIAHTKKLFRRRRNDRRRQQRPPGGGGGGGKSHNPQQQQQPPQQQQQQQQQPTNQTQQLGPDHQSEGSNVKHGGRGYQQGRGSHHGYSQNRRWHQHHKQQANSGQGSRNTKEAESVRGEEQEHGTERAKDGPAGENSKKEGGKVSLLQSSKERLRRRLKEKEDIPVAMVGPQRNRMDKLLEILNSMRSNSSGVEGQLTSFMEEAQNSADSEETLTEIVQTIYRKAVSDRSFAATAAKLCDRMALFMVEGTKFRSLLLNMLQKDFTRRDELQQTDVECWLGFITFLCEVFGTMRSSTGEPFRVLVCPIYTCLRELLESAEVKEDAVLCCSMELQSAGRLLEEQLPEMMTELLAAVRDKMLCPSESQLTRSLLMEVIELHAHHWSPLEALTTQYYNRTIQKLTA</sequence>
<feature type="compositionally biased region" description="Basic and acidic residues" evidence="7">
    <location>
        <begin position="43"/>
        <end position="53"/>
    </location>
</feature>
<keyword evidence="4" id="KW-0866">Nonsense-mediated mRNA decay</keyword>
<dbReference type="GO" id="GO:0048471">
    <property type="term" value="C:perinuclear region of cytoplasm"/>
    <property type="evidence" value="ECO:0007669"/>
    <property type="project" value="UniProtKB-SubCell"/>
</dbReference>